<dbReference type="EMBL" id="MN740936">
    <property type="protein sequence ID" value="QHU18592.1"/>
    <property type="molecule type" value="Genomic_DNA"/>
</dbReference>
<proteinExistence type="predicted"/>
<dbReference type="Pfam" id="PF01712">
    <property type="entry name" value="dNK"/>
    <property type="match status" value="1"/>
</dbReference>
<organism evidence="2">
    <name type="scientific">viral metagenome</name>
    <dbReference type="NCBI Taxonomy" id="1070528"/>
    <lineage>
        <taxon>unclassified sequences</taxon>
        <taxon>metagenomes</taxon>
        <taxon>organismal metagenomes</taxon>
    </lineage>
</organism>
<accession>A0A6C0KKP4</accession>
<dbReference type="GO" id="GO:0005737">
    <property type="term" value="C:cytoplasm"/>
    <property type="evidence" value="ECO:0007669"/>
    <property type="project" value="TreeGrafter"/>
</dbReference>
<dbReference type="PANTHER" id="PTHR10513:SF35">
    <property type="entry name" value="DEOXYADENOSINE KINASE"/>
    <property type="match status" value="1"/>
</dbReference>
<dbReference type="SUPFAM" id="SSF52540">
    <property type="entry name" value="P-loop containing nucleoside triphosphate hydrolases"/>
    <property type="match status" value="1"/>
</dbReference>
<dbReference type="InterPro" id="IPR031314">
    <property type="entry name" value="DNK_dom"/>
</dbReference>
<reference evidence="2" key="1">
    <citation type="journal article" date="2020" name="Nature">
        <title>Giant virus diversity and host interactions through global metagenomics.</title>
        <authorList>
            <person name="Schulz F."/>
            <person name="Roux S."/>
            <person name="Paez-Espino D."/>
            <person name="Jungbluth S."/>
            <person name="Walsh D.A."/>
            <person name="Denef V.J."/>
            <person name="McMahon K.D."/>
            <person name="Konstantinidis K.T."/>
            <person name="Eloe-Fadrosh E.A."/>
            <person name="Kyrpides N.C."/>
            <person name="Woyke T."/>
        </authorList>
    </citation>
    <scope>NUCLEOTIDE SEQUENCE</scope>
    <source>
        <strain evidence="2">GVMAG-S-3300013006-158</strain>
    </source>
</reference>
<dbReference type="GO" id="GO:0005524">
    <property type="term" value="F:ATP binding"/>
    <property type="evidence" value="ECO:0007669"/>
    <property type="project" value="InterPro"/>
</dbReference>
<dbReference type="PIRSF" id="PIRSF000705">
    <property type="entry name" value="DNK"/>
    <property type="match status" value="1"/>
</dbReference>
<sequence length="232" mass="26698">MQKSRKSKNQTMNPIIVSLEGNIGAGKSTLLEEIRNRIHDVHLVDEPVGQWTALHNKDGTNLLELFYEDKKRWAYTFQNCAILTRLKNIKDAVESLDPAEKQPVIITERSVLTDKYIFADMLRDAGYMDQVEWQLYDSWFQIFSKEYPVSGIIYLSTGSGTSKERIHIRNRKGEESIDLDYLNALDVQHKKWMENTTLPILTLSTEPGESLETNIEKIKDFIGSLRSLRSSS</sequence>
<dbReference type="AlphaFoldDB" id="A0A6C0KKP4"/>
<name>A0A6C0KKP4_9ZZZZ</name>
<protein>
    <recommendedName>
        <fullName evidence="1">Deoxynucleoside kinase domain-containing protein</fullName>
    </recommendedName>
</protein>
<feature type="domain" description="Deoxynucleoside kinase" evidence="1">
    <location>
        <begin position="18"/>
        <end position="222"/>
    </location>
</feature>
<dbReference type="Gene3D" id="3.40.50.300">
    <property type="entry name" value="P-loop containing nucleotide triphosphate hydrolases"/>
    <property type="match status" value="1"/>
</dbReference>
<dbReference type="InterPro" id="IPR050566">
    <property type="entry name" value="Deoxyribonucleoside_kinase"/>
</dbReference>
<dbReference type="InterPro" id="IPR002624">
    <property type="entry name" value="DCK/DGK"/>
</dbReference>
<evidence type="ECO:0000313" key="2">
    <source>
        <dbReference type="EMBL" id="QHU18592.1"/>
    </source>
</evidence>
<dbReference type="PANTHER" id="PTHR10513">
    <property type="entry name" value="DEOXYNUCLEOSIDE KINASE"/>
    <property type="match status" value="1"/>
</dbReference>
<dbReference type="InterPro" id="IPR027417">
    <property type="entry name" value="P-loop_NTPase"/>
</dbReference>
<evidence type="ECO:0000259" key="1">
    <source>
        <dbReference type="Pfam" id="PF01712"/>
    </source>
</evidence>
<dbReference type="CDD" id="cd01673">
    <property type="entry name" value="dNK"/>
    <property type="match status" value="1"/>
</dbReference>
<dbReference type="GO" id="GO:0019136">
    <property type="term" value="F:deoxynucleoside kinase activity"/>
    <property type="evidence" value="ECO:0007669"/>
    <property type="project" value="InterPro"/>
</dbReference>